<reference evidence="3" key="1">
    <citation type="submission" date="2016-10" db="EMBL/GenBank/DDBJ databases">
        <authorList>
            <person name="Varghese N."/>
            <person name="Submissions S."/>
        </authorList>
    </citation>
    <scope>NUCLEOTIDE SEQUENCE [LARGE SCALE GENOMIC DNA]</scope>
    <source>
        <strain evidence="3">CGMCC 4.7047</strain>
    </source>
</reference>
<dbReference type="Proteomes" id="UP000198873">
    <property type="component" value="Unassembled WGS sequence"/>
</dbReference>
<proteinExistence type="predicted"/>
<evidence type="ECO:0000313" key="3">
    <source>
        <dbReference type="Proteomes" id="UP000198873"/>
    </source>
</evidence>
<feature type="transmembrane region" description="Helical" evidence="1">
    <location>
        <begin position="42"/>
        <end position="62"/>
    </location>
</feature>
<keyword evidence="1" id="KW-1133">Transmembrane helix</keyword>
<evidence type="ECO:0000313" key="2">
    <source>
        <dbReference type="EMBL" id="SFS96166.1"/>
    </source>
</evidence>
<dbReference type="EMBL" id="FPAB01000005">
    <property type="protein sequence ID" value="SFS96166.1"/>
    <property type="molecule type" value="Genomic_DNA"/>
</dbReference>
<dbReference type="STRING" id="1176198.SAMN05444716_105254"/>
<keyword evidence="1" id="KW-0472">Membrane</keyword>
<name>A0A1I6U3Z7_9ACTN</name>
<accession>A0A1I6U3Z7</accession>
<organism evidence="2 3">
    <name type="scientific">Streptomyces harbinensis</name>
    <dbReference type="NCBI Taxonomy" id="1176198"/>
    <lineage>
        <taxon>Bacteria</taxon>
        <taxon>Bacillati</taxon>
        <taxon>Actinomycetota</taxon>
        <taxon>Actinomycetes</taxon>
        <taxon>Kitasatosporales</taxon>
        <taxon>Streptomycetaceae</taxon>
        <taxon>Streptomyces</taxon>
    </lineage>
</organism>
<evidence type="ECO:0000256" key="1">
    <source>
        <dbReference type="SAM" id="Phobius"/>
    </source>
</evidence>
<sequence>MGTARPAHQTDGMKSLLWCVFVLALIINPVINLTLSDGPLQIVLSLVSGLTVLASGTGLWLLRDRGETGAY</sequence>
<gene>
    <name evidence="2" type="ORF">SAMN05444716_105254</name>
</gene>
<keyword evidence="1" id="KW-0812">Transmembrane</keyword>
<protein>
    <submittedName>
        <fullName evidence="2">Uncharacterized protein</fullName>
    </submittedName>
</protein>
<keyword evidence="3" id="KW-1185">Reference proteome</keyword>
<dbReference type="AlphaFoldDB" id="A0A1I6U3Z7"/>